<keyword evidence="4" id="KW-0597">Phosphoprotein</keyword>
<dbReference type="GO" id="GO:0004674">
    <property type="term" value="F:protein serine/threonine kinase activity"/>
    <property type="evidence" value="ECO:0007669"/>
    <property type="project" value="UniProtKB-KW"/>
</dbReference>
<comment type="catalytic activity">
    <reaction evidence="16">
        <text>L-seryl-[protein] + ATP = O-phospho-L-seryl-[protein] + ADP + H(+)</text>
        <dbReference type="Rhea" id="RHEA:17989"/>
        <dbReference type="Rhea" id="RHEA-COMP:9863"/>
        <dbReference type="Rhea" id="RHEA-COMP:11604"/>
        <dbReference type="ChEBI" id="CHEBI:15378"/>
        <dbReference type="ChEBI" id="CHEBI:29999"/>
        <dbReference type="ChEBI" id="CHEBI:30616"/>
        <dbReference type="ChEBI" id="CHEBI:83421"/>
        <dbReference type="ChEBI" id="CHEBI:456216"/>
        <dbReference type="EC" id="2.7.11.1"/>
    </reaction>
</comment>
<dbReference type="EMBL" id="JACGWO010000004">
    <property type="protein sequence ID" value="KAK4429426.1"/>
    <property type="molecule type" value="Genomic_DNA"/>
</dbReference>
<feature type="region of interest" description="Disordered" evidence="19">
    <location>
        <begin position="436"/>
        <end position="460"/>
    </location>
</feature>
<dbReference type="PROSITE" id="PS00108">
    <property type="entry name" value="PROTEIN_KINASE_ST"/>
    <property type="match status" value="1"/>
</dbReference>
<keyword evidence="10 23" id="KW-0418">Kinase</keyword>
<keyword evidence="6" id="KW-0519">Myristate</keyword>
<dbReference type="PANTHER" id="PTHR24349">
    <property type="entry name" value="SERINE/THREONINE-PROTEIN KINASE"/>
    <property type="match status" value="1"/>
</dbReference>
<dbReference type="FunFam" id="1.10.238.10:FF:000015">
    <property type="entry name" value="Calcium-dependent protein kinase 1"/>
    <property type="match status" value="1"/>
</dbReference>
<comment type="caution">
    <text evidence="23">The sequence shown here is derived from an EMBL/GenBank/DDBJ whole genome shotgun (WGS) entry which is preliminary data.</text>
</comment>
<evidence type="ECO:0000256" key="7">
    <source>
        <dbReference type="ARBA" id="ARBA00022723"/>
    </source>
</evidence>
<evidence type="ECO:0000256" key="9">
    <source>
        <dbReference type="ARBA" id="ARBA00022741"/>
    </source>
</evidence>
<dbReference type="PROSITE" id="PS50011">
    <property type="entry name" value="PROTEIN_KINASE_DOM"/>
    <property type="match status" value="1"/>
</dbReference>
<evidence type="ECO:0000256" key="13">
    <source>
        <dbReference type="ARBA" id="ARBA00023288"/>
    </source>
</evidence>
<dbReference type="SUPFAM" id="SSF52833">
    <property type="entry name" value="Thioredoxin-like"/>
    <property type="match status" value="2"/>
</dbReference>
<dbReference type="Proteomes" id="UP001293254">
    <property type="component" value="Unassembled WGS sequence"/>
</dbReference>
<comment type="similarity">
    <text evidence="14">Belongs to the protein kinase superfamily. Ser/Thr protein kinase family. CDPK subfamily.</text>
</comment>
<evidence type="ECO:0000256" key="18">
    <source>
        <dbReference type="SAM" id="Coils"/>
    </source>
</evidence>
<dbReference type="Gene3D" id="3.30.200.20">
    <property type="entry name" value="Phosphorylase Kinase, domain 1"/>
    <property type="match status" value="1"/>
</dbReference>
<dbReference type="EC" id="2.7.11.1" evidence="2"/>
<dbReference type="PROSITE" id="PS50222">
    <property type="entry name" value="EF_HAND_2"/>
    <property type="match status" value="4"/>
</dbReference>
<feature type="domain" description="EF-hand" evidence="21">
    <location>
        <begin position="886"/>
        <end position="920"/>
    </location>
</feature>
<keyword evidence="12 17" id="KW-0067">ATP-binding</keyword>
<dbReference type="InterPro" id="IPR008271">
    <property type="entry name" value="Ser/Thr_kinase_AS"/>
</dbReference>
<evidence type="ECO:0000259" key="22">
    <source>
        <dbReference type="PROSITE" id="PS51352"/>
    </source>
</evidence>
<dbReference type="Gene3D" id="3.40.30.10">
    <property type="entry name" value="Glutaredoxin"/>
    <property type="match status" value="2"/>
</dbReference>
<dbReference type="InterPro" id="IPR050205">
    <property type="entry name" value="CDPK_Ser/Thr_kinases"/>
</dbReference>
<evidence type="ECO:0000256" key="14">
    <source>
        <dbReference type="ARBA" id="ARBA00024334"/>
    </source>
</evidence>
<dbReference type="SMART" id="SM00220">
    <property type="entry name" value="S_TKc"/>
    <property type="match status" value="1"/>
</dbReference>
<evidence type="ECO:0000256" key="15">
    <source>
        <dbReference type="ARBA" id="ARBA00047899"/>
    </source>
</evidence>
<proteinExistence type="inferred from homology"/>
<feature type="domain" description="EF-hand" evidence="21">
    <location>
        <begin position="850"/>
        <end position="885"/>
    </location>
</feature>
<dbReference type="PROSITE" id="PS00018">
    <property type="entry name" value="EF_HAND_1"/>
    <property type="match status" value="4"/>
</dbReference>
<evidence type="ECO:0000256" key="5">
    <source>
        <dbReference type="ARBA" id="ARBA00022679"/>
    </source>
</evidence>
<evidence type="ECO:0000256" key="4">
    <source>
        <dbReference type="ARBA" id="ARBA00022553"/>
    </source>
</evidence>
<dbReference type="SMART" id="SM00054">
    <property type="entry name" value="EFh"/>
    <property type="match status" value="4"/>
</dbReference>
<accession>A0AAE2CP71</accession>
<evidence type="ECO:0000259" key="21">
    <source>
        <dbReference type="PROSITE" id="PS50222"/>
    </source>
</evidence>
<keyword evidence="7" id="KW-0479">Metal-binding</keyword>
<evidence type="ECO:0000256" key="11">
    <source>
        <dbReference type="ARBA" id="ARBA00022837"/>
    </source>
</evidence>
<gene>
    <name evidence="23" type="ORF">Salat_1243000</name>
</gene>
<evidence type="ECO:0000256" key="17">
    <source>
        <dbReference type="PROSITE-ProRule" id="PRU10141"/>
    </source>
</evidence>
<feature type="domain" description="Protein kinase" evidence="20">
    <location>
        <begin position="477"/>
        <end position="735"/>
    </location>
</feature>
<dbReference type="PROSITE" id="PS51352">
    <property type="entry name" value="THIOREDOXIN_2"/>
    <property type="match status" value="1"/>
</dbReference>
<dbReference type="GO" id="GO:0005509">
    <property type="term" value="F:calcium ion binding"/>
    <property type="evidence" value="ECO:0007669"/>
    <property type="project" value="InterPro"/>
</dbReference>
<keyword evidence="13" id="KW-0449">Lipoprotein</keyword>
<dbReference type="CDD" id="cd05117">
    <property type="entry name" value="STKc_CAMK"/>
    <property type="match status" value="1"/>
</dbReference>
<dbReference type="InterPro" id="IPR013766">
    <property type="entry name" value="Thioredoxin_domain"/>
</dbReference>
<evidence type="ECO:0000259" key="20">
    <source>
        <dbReference type="PROSITE" id="PS50011"/>
    </source>
</evidence>
<dbReference type="InterPro" id="IPR011992">
    <property type="entry name" value="EF-hand-dom_pair"/>
</dbReference>
<evidence type="ECO:0000313" key="23">
    <source>
        <dbReference type="EMBL" id="KAK4429426.1"/>
    </source>
</evidence>
<dbReference type="InterPro" id="IPR004146">
    <property type="entry name" value="DC1"/>
</dbReference>
<feature type="binding site" evidence="17">
    <location>
        <position position="506"/>
    </location>
    <ligand>
        <name>ATP</name>
        <dbReference type="ChEBI" id="CHEBI:30616"/>
    </ligand>
</feature>
<dbReference type="SUPFAM" id="SSF57889">
    <property type="entry name" value="Cysteine-rich domain"/>
    <property type="match status" value="1"/>
</dbReference>
<evidence type="ECO:0000256" key="19">
    <source>
        <dbReference type="SAM" id="MobiDB-lite"/>
    </source>
</evidence>
<dbReference type="InterPro" id="IPR012336">
    <property type="entry name" value="Thioredoxin-like_fold"/>
</dbReference>
<comment type="catalytic activity">
    <reaction evidence="15">
        <text>L-threonyl-[protein] + ATP = O-phospho-L-threonyl-[protein] + ADP + H(+)</text>
        <dbReference type="Rhea" id="RHEA:46608"/>
        <dbReference type="Rhea" id="RHEA-COMP:11060"/>
        <dbReference type="Rhea" id="RHEA-COMP:11605"/>
        <dbReference type="ChEBI" id="CHEBI:15378"/>
        <dbReference type="ChEBI" id="CHEBI:30013"/>
        <dbReference type="ChEBI" id="CHEBI:30616"/>
        <dbReference type="ChEBI" id="CHEBI:61977"/>
        <dbReference type="ChEBI" id="CHEBI:456216"/>
        <dbReference type="EC" id="2.7.11.1"/>
    </reaction>
</comment>
<dbReference type="Pfam" id="PF03107">
    <property type="entry name" value="C1_2"/>
    <property type="match status" value="1"/>
</dbReference>
<protein>
    <recommendedName>
        <fullName evidence="2">non-specific serine/threonine protein kinase</fullName>
        <ecNumber evidence="2">2.7.11.1</ecNumber>
    </recommendedName>
</protein>
<dbReference type="InterPro" id="IPR000719">
    <property type="entry name" value="Prot_kinase_dom"/>
</dbReference>
<keyword evidence="8" id="KW-0677">Repeat</keyword>
<dbReference type="AlphaFoldDB" id="A0AAE2CP71"/>
<feature type="coiled-coil region" evidence="18">
    <location>
        <begin position="187"/>
        <end position="216"/>
    </location>
</feature>
<dbReference type="Pfam" id="PF13499">
    <property type="entry name" value="EF-hand_7"/>
    <property type="match status" value="2"/>
</dbReference>
<name>A0AAE2CP71_9LAMI</name>
<keyword evidence="18" id="KW-0175">Coiled coil</keyword>
<dbReference type="PROSITE" id="PS00107">
    <property type="entry name" value="PROTEIN_KINASE_ATP"/>
    <property type="match status" value="1"/>
</dbReference>
<feature type="domain" description="Thioredoxin" evidence="22">
    <location>
        <begin position="44"/>
        <end position="199"/>
    </location>
</feature>
<evidence type="ECO:0000256" key="8">
    <source>
        <dbReference type="ARBA" id="ARBA00022737"/>
    </source>
</evidence>
<dbReference type="Pfam" id="PF13905">
    <property type="entry name" value="Thioredoxin_8"/>
    <property type="match status" value="2"/>
</dbReference>
<dbReference type="InterPro" id="IPR018247">
    <property type="entry name" value="EF_Hand_1_Ca_BS"/>
</dbReference>
<evidence type="ECO:0000256" key="6">
    <source>
        <dbReference type="ARBA" id="ARBA00022707"/>
    </source>
</evidence>
<organism evidence="23 24">
    <name type="scientific">Sesamum alatum</name>
    <dbReference type="NCBI Taxonomy" id="300844"/>
    <lineage>
        <taxon>Eukaryota</taxon>
        <taxon>Viridiplantae</taxon>
        <taxon>Streptophyta</taxon>
        <taxon>Embryophyta</taxon>
        <taxon>Tracheophyta</taxon>
        <taxon>Spermatophyta</taxon>
        <taxon>Magnoliopsida</taxon>
        <taxon>eudicotyledons</taxon>
        <taxon>Gunneridae</taxon>
        <taxon>Pentapetalae</taxon>
        <taxon>asterids</taxon>
        <taxon>lamiids</taxon>
        <taxon>Lamiales</taxon>
        <taxon>Pedaliaceae</taxon>
        <taxon>Sesamum</taxon>
    </lineage>
</organism>
<comment type="similarity">
    <text evidence="1">Belongs to the protein kinase superfamily. CAMK Ser/Thr protein kinase family. CaMK subfamily.</text>
</comment>
<dbReference type="GO" id="GO:0005524">
    <property type="term" value="F:ATP binding"/>
    <property type="evidence" value="ECO:0007669"/>
    <property type="project" value="UniProtKB-UniRule"/>
</dbReference>
<keyword evidence="5" id="KW-0808">Transferase</keyword>
<evidence type="ECO:0000256" key="3">
    <source>
        <dbReference type="ARBA" id="ARBA00022527"/>
    </source>
</evidence>
<evidence type="ECO:0000256" key="1">
    <source>
        <dbReference type="ARBA" id="ARBA00005354"/>
    </source>
</evidence>
<keyword evidence="3" id="KW-0723">Serine/threonine-protein kinase</keyword>
<feature type="domain" description="EF-hand" evidence="21">
    <location>
        <begin position="778"/>
        <end position="813"/>
    </location>
</feature>
<keyword evidence="24" id="KW-1185">Reference proteome</keyword>
<dbReference type="InterPro" id="IPR036249">
    <property type="entry name" value="Thioredoxin-like_sf"/>
</dbReference>
<sequence length="928" mass="104888">MRQDAAVVRKIEVKSDGVDDAYDLSKYGYAECDEMDRGTSRLFSLLASKDRDFLLSPSGAQVKIADLEGKIVGIYFSANWYQPCHKFTPVLANAYEQLKNSDPGFEIVFVSSDEDVNAFDDYRCLMPWLAVPFSDLESKRALSRRFDVEGIPCLIILQPNNYRADSIAIDGVDLIYRYGVQAYPFTKDRVEELLEKEKDKHENQTLQDLLTNHERDFLVGHKISKQVPVSSLIGKTIGLYFSAQWCSPGVKFTPKLASIYRKINQESSLNGHQDFEIVFVSSDHDQKSFDSYFQTMPWLALPYGDPNIKTLTKYFDIRGIPSFVILGPDGKTVTKQGRNLVNLYQENAYPFTEARVEFLERQADEVAKNLPKSEFHAGHRHELTLVSEGTGGGPFICCDCEEQGSGWAYQCIECGYEVHPKCVRVVDIGPLPSSSLPPTPHLHHALPPPRPTIPRPPSPPSIGPVLHKPCVDITTLYDLDKELGRGQFGITYLCTEKATGLKYACKSISRRKLVTEKDIQDVRREIMILQHLTGQPNIVEFKGAYEDKKNLYLVMELCSGGELFDRITAKGSYSEKEAARIGRQIVNVVHVCHFMGVMHRDLKPENFLMVSRDDDSPIKATDFGLSVFIESGKVYRDVVGSAYYVAPEVLRRNYGKEIDVWSAGVILYILLSGFPPFWAETEKGIFEEILKGRVDLQTSPWPSISAGAKDLISKMLTVDPRKRITAAEALEHPWLKEDGEASDTPIDSAVLIRMKQFRAMNKLKKLALKVIAENLSEEEIKGLRQMFNNMDTDGSGTITYDELRTGLSKLGSRLSESEIKQLMEAADVDKNGTIDYIEFITATMHLHRLEKEENLYKAFQYFDKDNSGFITRDELRHAMQQYGMGDEATIDEVLDDVDTDKDGRINYDEFVAMMKKGTVDCVEQLRTD</sequence>
<evidence type="ECO:0000256" key="12">
    <source>
        <dbReference type="ARBA" id="ARBA00022840"/>
    </source>
</evidence>
<evidence type="ECO:0000256" key="16">
    <source>
        <dbReference type="ARBA" id="ARBA00048679"/>
    </source>
</evidence>
<evidence type="ECO:0000313" key="24">
    <source>
        <dbReference type="Proteomes" id="UP001293254"/>
    </source>
</evidence>
<dbReference type="InterPro" id="IPR046349">
    <property type="entry name" value="C1-like_sf"/>
</dbReference>
<reference evidence="23" key="1">
    <citation type="submission" date="2020-06" db="EMBL/GenBank/DDBJ databases">
        <authorList>
            <person name="Li T."/>
            <person name="Hu X."/>
            <person name="Zhang T."/>
            <person name="Song X."/>
            <person name="Zhang H."/>
            <person name="Dai N."/>
            <person name="Sheng W."/>
            <person name="Hou X."/>
            <person name="Wei L."/>
        </authorList>
    </citation>
    <scope>NUCLEOTIDE SEQUENCE</scope>
    <source>
        <strain evidence="23">3651</strain>
        <tissue evidence="23">Leaf</tissue>
    </source>
</reference>
<feature type="domain" description="EF-hand" evidence="21">
    <location>
        <begin position="814"/>
        <end position="849"/>
    </location>
</feature>
<keyword evidence="11" id="KW-0106">Calcium</keyword>
<dbReference type="InterPro" id="IPR017441">
    <property type="entry name" value="Protein_kinase_ATP_BS"/>
</dbReference>
<keyword evidence="9 17" id="KW-0547">Nucleotide-binding</keyword>
<dbReference type="SUPFAM" id="SSF56112">
    <property type="entry name" value="Protein kinase-like (PK-like)"/>
    <property type="match status" value="1"/>
</dbReference>
<dbReference type="SUPFAM" id="SSF47473">
    <property type="entry name" value="EF-hand"/>
    <property type="match status" value="1"/>
</dbReference>
<evidence type="ECO:0000256" key="10">
    <source>
        <dbReference type="ARBA" id="ARBA00022777"/>
    </source>
</evidence>
<dbReference type="FunFam" id="3.30.200.20:FF:000004">
    <property type="entry name" value="Calcium-dependent protein kinase 1"/>
    <property type="match status" value="1"/>
</dbReference>
<dbReference type="InterPro" id="IPR011009">
    <property type="entry name" value="Kinase-like_dom_sf"/>
</dbReference>
<reference evidence="23" key="2">
    <citation type="journal article" date="2024" name="Plant">
        <title>Genomic evolution and insights into agronomic trait innovations of Sesamum species.</title>
        <authorList>
            <person name="Miao H."/>
            <person name="Wang L."/>
            <person name="Qu L."/>
            <person name="Liu H."/>
            <person name="Sun Y."/>
            <person name="Le M."/>
            <person name="Wang Q."/>
            <person name="Wei S."/>
            <person name="Zheng Y."/>
            <person name="Lin W."/>
            <person name="Duan Y."/>
            <person name="Cao H."/>
            <person name="Xiong S."/>
            <person name="Wang X."/>
            <person name="Wei L."/>
            <person name="Li C."/>
            <person name="Ma Q."/>
            <person name="Ju M."/>
            <person name="Zhao R."/>
            <person name="Li G."/>
            <person name="Mu C."/>
            <person name="Tian Q."/>
            <person name="Mei H."/>
            <person name="Zhang T."/>
            <person name="Gao T."/>
            <person name="Zhang H."/>
        </authorList>
    </citation>
    <scope>NUCLEOTIDE SEQUENCE</scope>
    <source>
        <strain evidence="23">3651</strain>
    </source>
</reference>
<dbReference type="InterPro" id="IPR002048">
    <property type="entry name" value="EF_hand_dom"/>
</dbReference>
<dbReference type="Pfam" id="PF00069">
    <property type="entry name" value="Pkinase"/>
    <property type="match status" value="1"/>
</dbReference>
<dbReference type="Gene3D" id="1.10.238.10">
    <property type="entry name" value="EF-hand"/>
    <property type="match status" value="1"/>
</dbReference>
<evidence type="ECO:0000256" key="2">
    <source>
        <dbReference type="ARBA" id="ARBA00012513"/>
    </source>
</evidence>
<dbReference type="FunFam" id="1.10.510.10:FF:000056">
    <property type="entry name" value="calcium-dependent protein kinase 1"/>
    <property type="match status" value="1"/>
</dbReference>
<dbReference type="Gene3D" id="1.10.510.10">
    <property type="entry name" value="Transferase(Phosphotransferase) domain 1"/>
    <property type="match status" value="1"/>
</dbReference>